<proteinExistence type="predicted"/>
<reference evidence="1" key="1">
    <citation type="journal article" date="2023" name="Genome Biol. Evol.">
        <title>Long-read-based Genome Assembly of Drosophila gunungcola Reveals Fewer Chemosensory Genes in Flower-breeding Species.</title>
        <authorList>
            <person name="Negi A."/>
            <person name="Liao B.Y."/>
            <person name="Yeh S.D."/>
        </authorList>
    </citation>
    <scope>NUCLEOTIDE SEQUENCE</scope>
    <source>
        <strain evidence="1">Sukarami</strain>
    </source>
</reference>
<organism evidence="1 2">
    <name type="scientific">Drosophila gunungcola</name>
    <name type="common">fruit fly</name>
    <dbReference type="NCBI Taxonomy" id="103775"/>
    <lineage>
        <taxon>Eukaryota</taxon>
        <taxon>Metazoa</taxon>
        <taxon>Ecdysozoa</taxon>
        <taxon>Arthropoda</taxon>
        <taxon>Hexapoda</taxon>
        <taxon>Insecta</taxon>
        <taxon>Pterygota</taxon>
        <taxon>Neoptera</taxon>
        <taxon>Endopterygota</taxon>
        <taxon>Diptera</taxon>
        <taxon>Brachycera</taxon>
        <taxon>Muscomorpha</taxon>
        <taxon>Ephydroidea</taxon>
        <taxon>Drosophilidae</taxon>
        <taxon>Drosophila</taxon>
        <taxon>Sophophora</taxon>
    </lineage>
</organism>
<dbReference type="AlphaFoldDB" id="A0A9Q0BNR1"/>
<evidence type="ECO:0000313" key="2">
    <source>
        <dbReference type="Proteomes" id="UP001059596"/>
    </source>
</evidence>
<sequence>MSLFSKNTHIISFERPSITGQRHPIPSQDS</sequence>
<dbReference type="Proteomes" id="UP001059596">
    <property type="component" value="Unassembled WGS sequence"/>
</dbReference>
<evidence type="ECO:0000313" key="1">
    <source>
        <dbReference type="EMBL" id="KAI8038977.1"/>
    </source>
</evidence>
<name>A0A9Q0BNR1_9MUSC</name>
<accession>A0A9Q0BNR1</accession>
<dbReference type="EMBL" id="JAMKOV010000006">
    <property type="protein sequence ID" value="KAI8038977.1"/>
    <property type="molecule type" value="Genomic_DNA"/>
</dbReference>
<gene>
    <name evidence="1" type="ORF">M5D96_007687</name>
</gene>
<keyword evidence="2" id="KW-1185">Reference proteome</keyword>
<comment type="caution">
    <text evidence="1">The sequence shown here is derived from an EMBL/GenBank/DDBJ whole genome shotgun (WGS) entry which is preliminary data.</text>
</comment>
<protein>
    <submittedName>
        <fullName evidence="1">Uncharacterized protein</fullName>
    </submittedName>
</protein>